<evidence type="ECO:0000256" key="4">
    <source>
        <dbReference type="ARBA" id="ARBA00023088"/>
    </source>
</evidence>
<keyword evidence="4" id="KW-0572">Peptidoglycan-anchor</keyword>
<keyword evidence="3" id="KW-0732">Signal</keyword>
<accession>A0AAP6V6Y2</accession>
<feature type="domain" description="Gram-positive cocci surface proteins LPxTG" evidence="7">
    <location>
        <begin position="35"/>
        <end position="69"/>
    </location>
</feature>
<name>A0AAP6V6Y2_ENTFL</name>
<feature type="region of interest" description="Disordered" evidence="5">
    <location>
        <begin position="1"/>
        <end position="36"/>
    </location>
</feature>
<evidence type="ECO:0000256" key="1">
    <source>
        <dbReference type="ARBA" id="ARBA00022512"/>
    </source>
</evidence>
<sequence>MKKNSPQANQKTTSDTSMTTVSSLSSVNEKEKKTLPKAGTTNNMFLTLLGLLIILFTSITVYSKYKKVN</sequence>
<dbReference type="AlphaFoldDB" id="A0AAP6V6Y2"/>
<evidence type="ECO:0000256" key="5">
    <source>
        <dbReference type="SAM" id="MobiDB-lite"/>
    </source>
</evidence>
<keyword evidence="6" id="KW-0472">Membrane</keyword>
<dbReference type="EMBL" id="WVTJ01000025">
    <property type="protein sequence ID" value="MXS53477.1"/>
    <property type="molecule type" value="Genomic_DNA"/>
</dbReference>
<evidence type="ECO:0000256" key="2">
    <source>
        <dbReference type="ARBA" id="ARBA00022525"/>
    </source>
</evidence>
<dbReference type="PROSITE" id="PS50847">
    <property type="entry name" value="GRAM_POS_ANCHORING"/>
    <property type="match status" value="1"/>
</dbReference>
<gene>
    <name evidence="8" type="ORF">GTI81_12270</name>
</gene>
<evidence type="ECO:0000313" key="9">
    <source>
        <dbReference type="Proteomes" id="UP000429730"/>
    </source>
</evidence>
<dbReference type="NCBIfam" id="TIGR01167">
    <property type="entry name" value="LPXTG_anchor"/>
    <property type="match status" value="1"/>
</dbReference>
<feature type="compositionally biased region" description="Low complexity" evidence="5">
    <location>
        <begin position="12"/>
        <end position="26"/>
    </location>
</feature>
<dbReference type="InterPro" id="IPR019931">
    <property type="entry name" value="LPXTG_anchor"/>
</dbReference>
<evidence type="ECO:0000259" key="7">
    <source>
        <dbReference type="PROSITE" id="PS50847"/>
    </source>
</evidence>
<protein>
    <submittedName>
        <fullName evidence="8">LPXTG cell wall anchor domain-containing protein</fullName>
    </submittedName>
</protein>
<dbReference type="Pfam" id="PF00746">
    <property type="entry name" value="Gram_pos_anchor"/>
    <property type="match status" value="1"/>
</dbReference>
<comment type="caution">
    <text evidence="8">The sequence shown here is derived from an EMBL/GenBank/DDBJ whole genome shotgun (WGS) entry which is preliminary data.</text>
</comment>
<proteinExistence type="predicted"/>
<keyword evidence="1" id="KW-0134">Cell wall</keyword>
<evidence type="ECO:0000313" key="8">
    <source>
        <dbReference type="EMBL" id="MXS53477.1"/>
    </source>
</evidence>
<feature type="transmembrane region" description="Helical" evidence="6">
    <location>
        <begin position="44"/>
        <end position="63"/>
    </location>
</feature>
<dbReference type="Proteomes" id="UP000429730">
    <property type="component" value="Unassembled WGS sequence"/>
</dbReference>
<reference evidence="8 9" key="1">
    <citation type="submission" date="2019-04" db="EMBL/GenBank/DDBJ databases">
        <title>Step-wise assembly of the neonatal virome modulated by breast feeding.</title>
        <authorList>
            <person name="Liang G."/>
            <person name="Bushman F."/>
        </authorList>
    </citation>
    <scope>NUCLEOTIDE SEQUENCE [LARGE SCALE GENOMIC DNA]</scope>
    <source>
        <strain evidence="8 9">E3754</strain>
    </source>
</reference>
<keyword evidence="6" id="KW-0812">Transmembrane</keyword>
<feature type="compositionally biased region" description="Polar residues" evidence="5">
    <location>
        <begin position="1"/>
        <end position="11"/>
    </location>
</feature>
<keyword evidence="2" id="KW-0964">Secreted</keyword>
<keyword evidence="6" id="KW-1133">Transmembrane helix</keyword>
<evidence type="ECO:0000256" key="3">
    <source>
        <dbReference type="ARBA" id="ARBA00022729"/>
    </source>
</evidence>
<evidence type="ECO:0000256" key="6">
    <source>
        <dbReference type="SAM" id="Phobius"/>
    </source>
</evidence>
<organism evidence="8 9">
    <name type="scientific">Enterococcus faecalis</name>
    <name type="common">Streptococcus faecalis</name>
    <dbReference type="NCBI Taxonomy" id="1351"/>
    <lineage>
        <taxon>Bacteria</taxon>
        <taxon>Bacillati</taxon>
        <taxon>Bacillota</taxon>
        <taxon>Bacilli</taxon>
        <taxon>Lactobacillales</taxon>
        <taxon>Enterococcaceae</taxon>
        <taxon>Enterococcus</taxon>
    </lineage>
</organism>